<dbReference type="AlphaFoldDB" id="A0A2S4WCS4"/>
<keyword evidence="4" id="KW-0808">Transferase</keyword>
<name>A0A2S4WCS4_9BASI</name>
<keyword evidence="3" id="KW-0637">Prenyltransferase</keyword>
<proteinExistence type="inferred from homology"/>
<dbReference type="PANTHER" id="PTHR11774:SF4">
    <property type="entry name" value="GERANYLGERANYL TRANSFERASE TYPE-1 SUBUNIT BETA"/>
    <property type="match status" value="1"/>
</dbReference>
<comment type="cofactor">
    <cofactor evidence="1">
        <name>Zn(2+)</name>
        <dbReference type="ChEBI" id="CHEBI:29105"/>
    </cofactor>
</comment>
<protein>
    <recommendedName>
        <fullName evidence="9">Prenyltransferase alpha-alpha toroid domain-containing protein</fullName>
    </recommendedName>
</protein>
<dbReference type="EMBL" id="PKSM01000047">
    <property type="protein sequence ID" value="POW19532.1"/>
    <property type="molecule type" value="Genomic_DNA"/>
</dbReference>
<reference evidence="10 11" key="1">
    <citation type="submission" date="2017-12" db="EMBL/GenBank/DDBJ databases">
        <title>Gene loss provides genomic basis for host adaptation in cereal stripe rust fungi.</title>
        <authorList>
            <person name="Xia C."/>
        </authorList>
    </citation>
    <scope>NUCLEOTIDE SEQUENCE [LARGE SCALE GENOMIC DNA]</scope>
    <source>
        <strain evidence="10 11">93TX-2</strain>
    </source>
</reference>
<dbReference type="InterPro" id="IPR011990">
    <property type="entry name" value="TPR-like_helical_dom_sf"/>
</dbReference>
<evidence type="ECO:0000256" key="6">
    <source>
        <dbReference type="ARBA" id="ARBA00022737"/>
    </source>
</evidence>
<evidence type="ECO:0000256" key="5">
    <source>
        <dbReference type="ARBA" id="ARBA00022723"/>
    </source>
</evidence>
<evidence type="ECO:0000313" key="10">
    <source>
        <dbReference type="EMBL" id="POW19532.1"/>
    </source>
</evidence>
<evidence type="ECO:0000256" key="2">
    <source>
        <dbReference type="ARBA" id="ARBA00010497"/>
    </source>
</evidence>
<reference evidence="11" key="2">
    <citation type="journal article" date="2018" name="BMC Genomics">
        <title>Genomic insights into host adaptation between the wheat stripe rust pathogen (Puccinia striiformis f. sp. tritici) and the barley stripe rust pathogen (Puccinia striiformis f. sp. hordei).</title>
        <authorList>
            <person name="Xia C."/>
            <person name="Wang M."/>
            <person name="Yin C."/>
            <person name="Cornejo O.E."/>
            <person name="Hulbert S.H."/>
            <person name="Chen X."/>
        </authorList>
    </citation>
    <scope>NUCLEOTIDE SEQUENCE [LARGE SCALE GENOMIC DNA]</scope>
    <source>
        <strain evidence="11">93TX-2</strain>
    </source>
</reference>
<reference evidence="11" key="3">
    <citation type="journal article" date="2018" name="Mol. Plant Microbe Interact.">
        <title>Genome sequence resources for the wheat stripe rust pathogen (Puccinia striiformis f. sp. tritici) and the barley stripe rust pathogen (Puccinia striiformis f. sp. hordei).</title>
        <authorList>
            <person name="Xia C."/>
            <person name="Wang M."/>
            <person name="Yin C."/>
            <person name="Cornejo O.E."/>
            <person name="Hulbert S.H."/>
            <person name="Chen X."/>
        </authorList>
    </citation>
    <scope>NUCLEOTIDE SEQUENCE [LARGE SCALE GENOMIC DNA]</scope>
    <source>
        <strain evidence="11">93TX-2</strain>
    </source>
</reference>
<dbReference type="Proteomes" id="UP000238274">
    <property type="component" value="Unassembled WGS sequence"/>
</dbReference>
<sequence length="840" mass="95723">MLPSPYQSDDSNRTTFGFFALSSLAILGALDRLGLAERADYIDWIYRRWNHKIGGFGGALNIDLRGLGPDEEPCDHPHLAHTYTALLILALLKLTSNERPEPESPYESSAAKWQASLRRIDSPAHGELNLICSKFPYSFGSFPDGTDEDVRFVYCAIAILAMIRVDPGKVIDVNSTERFLKSCRRYEGGYGQAPYCEAQGGTTYCALASLALLGRLESSQTEEEADQTVRWLVDRQGELVDSPGISPERDNEDAATKLRRTDAQQPSQRCCSYPASRRETSGQANSMLSQQKPGKVESINDLSLGLLDPTDLLTTKKDSGSIDQASDEAGPSTDIDTDLLLRELRSLQENLGRDTKSSIHRRVKHQWEQWNEFLKTPQGKTLDPNIVHDITHEFLFLHPSKLLTIFEETEQQHQNQSVSSSPPKIFRSIGFATLRYQNWTVLKRLLSRQKNLTRRSDVLSIIRIATRKILFSTTLKTQTSRIQKIIELCETITDTFNENTDCKKCMSQSVEIFCDALLRMSCHEYASNMVLQIIRQHPTFTSSFDSRFLHRLMSTCASHQSLSIAHDLLAEIPSELQTWINSRLVSSHPHLLPDLDAYNLYLSLKSKLGHVDELFKIIQNMERRQILVDDHYNNDNNQRQTTYGILLHSIGRRRGLKSAYQILPELISKGYIPDKYTSNILLSAFQKGNNDTTTHHHHPVPPCRNQLSVVQAREERLLQTMEEIKKGNMKSDEVTRNILVRSFLSRSPHHSKEEILNIKRISLNHQSEPTDIPASNLDLDRKQFRRFRKPLYSMLSNAYQRANCIHEFNQLKIEWKSQSRKSKSNSNIKSKSVLQANLKS</sequence>
<feature type="region of interest" description="Disordered" evidence="8">
    <location>
        <begin position="314"/>
        <end position="336"/>
    </location>
</feature>
<keyword evidence="7" id="KW-0862">Zinc</keyword>
<dbReference type="SUPFAM" id="SSF48239">
    <property type="entry name" value="Terpenoid cyclases/Protein prenyltransferases"/>
    <property type="match status" value="1"/>
</dbReference>
<feature type="region of interest" description="Disordered" evidence="8">
    <location>
        <begin position="819"/>
        <end position="840"/>
    </location>
</feature>
<dbReference type="GO" id="GO:0005953">
    <property type="term" value="C:CAAX-protein geranylgeranyltransferase complex"/>
    <property type="evidence" value="ECO:0007669"/>
    <property type="project" value="TreeGrafter"/>
</dbReference>
<dbReference type="Pfam" id="PF00432">
    <property type="entry name" value="Prenyltrans"/>
    <property type="match status" value="1"/>
</dbReference>
<dbReference type="InterPro" id="IPR045089">
    <property type="entry name" value="PGGT1B-like"/>
</dbReference>
<feature type="compositionally biased region" description="Polar residues" evidence="8">
    <location>
        <begin position="281"/>
        <end position="292"/>
    </location>
</feature>
<evidence type="ECO:0000313" key="11">
    <source>
        <dbReference type="Proteomes" id="UP000238274"/>
    </source>
</evidence>
<dbReference type="VEuPathDB" id="FungiDB:PSTT_05084"/>
<dbReference type="VEuPathDB" id="FungiDB:PSTT_01889"/>
<evidence type="ECO:0000256" key="7">
    <source>
        <dbReference type="ARBA" id="ARBA00022833"/>
    </source>
</evidence>
<dbReference type="OrthoDB" id="185373at2759"/>
<keyword evidence="11" id="KW-1185">Reference proteome</keyword>
<comment type="caution">
    <text evidence="10">The sequence shown here is derived from an EMBL/GenBank/DDBJ whole genome shotgun (WGS) entry which is preliminary data.</text>
</comment>
<feature type="compositionally biased region" description="Basic and acidic residues" evidence="8">
    <location>
        <begin position="247"/>
        <end position="262"/>
    </location>
</feature>
<evidence type="ECO:0000256" key="4">
    <source>
        <dbReference type="ARBA" id="ARBA00022679"/>
    </source>
</evidence>
<keyword evidence="6" id="KW-0677">Repeat</keyword>
<dbReference type="Gene3D" id="1.50.10.20">
    <property type="match status" value="1"/>
</dbReference>
<gene>
    <name evidence="10" type="ORF">PSHT_04554</name>
</gene>
<evidence type="ECO:0000256" key="1">
    <source>
        <dbReference type="ARBA" id="ARBA00001947"/>
    </source>
</evidence>
<dbReference type="PANTHER" id="PTHR11774">
    <property type="entry name" value="GERANYLGERANYL TRANSFERASE TYPE BETA SUBUNIT"/>
    <property type="match status" value="1"/>
</dbReference>
<feature type="region of interest" description="Disordered" evidence="8">
    <location>
        <begin position="239"/>
        <end position="295"/>
    </location>
</feature>
<evidence type="ECO:0000259" key="9">
    <source>
        <dbReference type="Pfam" id="PF00432"/>
    </source>
</evidence>
<dbReference type="GO" id="GO:0046872">
    <property type="term" value="F:metal ion binding"/>
    <property type="evidence" value="ECO:0007669"/>
    <property type="project" value="UniProtKB-KW"/>
</dbReference>
<dbReference type="GO" id="GO:0004662">
    <property type="term" value="F:CAAX-protein geranylgeranyltransferase activity"/>
    <property type="evidence" value="ECO:0007669"/>
    <property type="project" value="TreeGrafter"/>
</dbReference>
<dbReference type="InterPro" id="IPR001330">
    <property type="entry name" value="Prenyltrans"/>
</dbReference>
<dbReference type="VEuPathDB" id="FungiDB:PSHT_04554"/>
<dbReference type="Gene3D" id="1.25.40.10">
    <property type="entry name" value="Tetratricopeptide repeat domain"/>
    <property type="match status" value="1"/>
</dbReference>
<evidence type="ECO:0000256" key="8">
    <source>
        <dbReference type="SAM" id="MobiDB-lite"/>
    </source>
</evidence>
<organism evidence="10 11">
    <name type="scientific">Puccinia striiformis</name>
    <dbReference type="NCBI Taxonomy" id="27350"/>
    <lineage>
        <taxon>Eukaryota</taxon>
        <taxon>Fungi</taxon>
        <taxon>Dikarya</taxon>
        <taxon>Basidiomycota</taxon>
        <taxon>Pucciniomycotina</taxon>
        <taxon>Pucciniomycetes</taxon>
        <taxon>Pucciniales</taxon>
        <taxon>Pucciniaceae</taxon>
        <taxon>Puccinia</taxon>
    </lineage>
</organism>
<dbReference type="InterPro" id="IPR008930">
    <property type="entry name" value="Terpenoid_cyclase/PrenylTrfase"/>
</dbReference>
<evidence type="ECO:0000256" key="3">
    <source>
        <dbReference type="ARBA" id="ARBA00022602"/>
    </source>
</evidence>
<comment type="similarity">
    <text evidence="2">Belongs to the protein prenyltransferase subunit beta family.</text>
</comment>
<keyword evidence="5" id="KW-0479">Metal-binding</keyword>
<accession>A0A2S4WCS4</accession>
<feature type="domain" description="Prenyltransferase alpha-alpha toroid" evidence="9">
    <location>
        <begin position="2"/>
        <end position="238"/>
    </location>
</feature>